<dbReference type="Proteomes" id="UP001434337">
    <property type="component" value="Chromosome"/>
</dbReference>
<evidence type="ECO:0000313" key="2">
    <source>
        <dbReference type="EMBL" id="WZW98223.1"/>
    </source>
</evidence>
<name>A0ABZ3C6C4_9ACTN</name>
<feature type="transmembrane region" description="Helical" evidence="1">
    <location>
        <begin position="35"/>
        <end position="57"/>
    </location>
</feature>
<keyword evidence="1" id="KW-0812">Transmembrane</keyword>
<protein>
    <recommendedName>
        <fullName evidence="4">DUF4175 domain-containing protein</fullName>
    </recommendedName>
</protein>
<keyword evidence="3" id="KW-1185">Reference proteome</keyword>
<sequence>MGFEHVLPHRAVALAGVLSSLVWGTVLWGGPSRVVSLGAGIGLAWALFTVTAGVLLARTREARALPRTFGLLWALLALIVVTLLVAFEPGGFLPVLAGLWFGTLGFLIWALLPAVVASHSLIFGRRTARPEVPAATPAPATTPLG</sequence>
<dbReference type="EMBL" id="CP115965">
    <property type="protein sequence ID" value="WZW98223.1"/>
    <property type="molecule type" value="Genomic_DNA"/>
</dbReference>
<keyword evidence="1" id="KW-0472">Membrane</keyword>
<dbReference type="RefSeq" id="WP_342372329.1">
    <property type="nucleotide sequence ID" value="NZ_CP115965.1"/>
</dbReference>
<keyword evidence="1" id="KW-1133">Transmembrane helix</keyword>
<gene>
    <name evidence="2" type="ORF">PCC79_15235</name>
</gene>
<feature type="transmembrane region" description="Helical" evidence="1">
    <location>
        <begin position="12"/>
        <end position="29"/>
    </location>
</feature>
<reference evidence="2 3" key="1">
    <citation type="journal article" date="2023" name="Environ Microbiome">
        <title>A coral-associated actinobacterium mitigates coral bleaching under heat stress.</title>
        <authorList>
            <person name="Li J."/>
            <person name="Zou Y."/>
            <person name="Li Q."/>
            <person name="Zhang J."/>
            <person name="Bourne D.G."/>
            <person name="Lyu Y."/>
            <person name="Liu C."/>
            <person name="Zhang S."/>
        </authorList>
    </citation>
    <scope>NUCLEOTIDE SEQUENCE [LARGE SCALE GENOMIC DNA]</scope>
    <source>
        <strain evidence="2 3">SCSIO 13291</strain>
    </source>
</reference>
<evidence type="ECO:0008006" key="4">
    <source>
        <dbReference type="Google" id="ProtNLM"/>
    </source>
</evidence>
<evidence type="ECO:0000313" key="3">
    <source>
        <dbReference type="Proteomes" id="UP001434337"/>
    </source>
</evidence>
<organism evidence="2 3">
    <name type="scientific">Propioniciclava soli</name>
    <dbReference type="NCBI Taxonomy" id="2775081"/>
    <lineage>
        <taxon>Bacteria</taxon>
        <taxon>Bacillati</taxon>
        <taxon>Actinomycetota</taxon>
        <taxon>Actinomycetes</taxon>
        <taxon>Propionibacteriales</taxon>
        <taxon>Propionibacteriaceae</taxon>
        <taxon>Propioniciclava</taxon>
    </lineage>
</organism>
<proteinExistence type="predicted"/>
<accession>A0ABZ3C6C4</accession>
<feature type="transmembrane region" description="Helical" evidence="1">
    <location>
        <begin position="69"/>
        <end position="87"/>
    </location>
</feature>
<evidence type="ECO:0000256" key="1">
    <source>
        <dbReference type="SAM" id="Phobius"/>
    </source>
</evidence>
<feature type="transmembrane region" description="Helical" evidence="1">
    <location>
        <begin position="99"/>
        <end position="123"/>
    </location>
</feature>